<proteinExistence type="predicted"/>
<evidence type="ECO:0000256" key="1">
    <source>
        <dbReference type="SAM" id="MobiDB-lite"/>
    </source>
</evidence>
<name>A0A4C1UTI0_EUMVA</name>
<gene>
    <name evidence="2" type="ORF">EVAR_93327_1</name>
</gene>
<reference evidence="2 3" key="1">
    <citation type="journal article" date="2019" name="Commun. Biol.">
        <title>The bagworm genome reveals a unique fibroin gene that provides high tensile strength.</title>
        <authorList>
            <person name="Kono N."/>
            <person name="Nakamura H."/>
            <person name="Ohtoshi R."/>
            <person name="Tomita M."/>
            <person name="Numata K."/>
            <person name="Arakawa K."/>
        </authorList>
    </citation>
    <scope>NUCLEOTIDE SEQUENCE [LARGE SCALE GENOMIC DNA]</scope>
</reference>
<organism evidence="2 3">
    <name type="scientific">Eumeta variegata</name>
    <name type="common">Bagworm moth</name>
    <name type="synonym">Eumeta japonica</name>
    <dbReference type="NCBI Taxonomy" id="151549"/>
    <lineage>
        <taxon>Eukaryota</taxon>
        <taxon>Metazoa</taxon>
        <taxon>Ecdysozoa</taxon>
        <taxon>Arthropoda</taxon>
        <taxon>Hexapoda</taxon>
        <taxon>Insecta</taxon>
        <taxon>Pterygota</taxon>
        <taxon>Neoptera</taxon>
        <taxon>Endopterygota</taxon>
        <taxon>Lepidoptera</taxon>
        <taxon>Glossata</taxon>
        <taxon>Ditrysia</taxon>
        <taxon>Tineoidea</taxon>
        <taxon>Psychidae</taxon>
        <taxon>Oiketicinae</taxon>
        <taxon>Eumeta</taxon>
    </lineage>
</organism>
<dbReference type="AlphaFoldDB" id="A0A4C1UTI0"/>
<evidence type="ECO:0000313" key="2">
    <source>
        <dbReference type="EMBL" id="GBP29530.1"/>
    </source>
</evidence>
<accession>A0A4C1UTI0</accession>
<keyword evidence="3" id="KW-1185">Reference proteome</keyword>
<evidence type="ECO:0000313" key="3">
    <source>
        <dbReference type="Proteomes" id="UP000299102"/>
    </source>
</evidence>
<dbReference type="Proteomes" id="UP000299102">
    <property type="component" value="Unassembled WGS sequence"/>
</dbReference>
<sequence length="86" mass="9802">MSILHTLAPVRVGSVGLKPTKEFPLKKRNWFGDAVSWESVQLHLTRPDNTRGYWRRVTCLVEDPSRGSSRHRKSLGHQHGLGPFDI</sequence>
<comment type="caution">
    <text evidence="2">The sequence shown here is derived from an EMBL/GenBank/DDBJ whole genome shotgun (WGS) entry which is preliminary data.</text>
</comment>
<protein>
    <submittedName>
        <fullName evidence="2">Uncharacterized protein</fullName>
    </submittedName>
</protein>
<dbReference type="EMBL" id="BGZK01000221">
    <property type="protein sequence ID" value="GBP29530.1"/>
    <property type="molecule type" value="Genomic_DNA"/>
</dbReference>
<feature type="region of interest" description="Disordered" evidence="1">
    <location>
        <begin position="64"/>
        <end position="86"/>
    </location>
</feature>